<dbReference type="PANTHER" id="PTHR46600:SF11">
    <property type="entry name" value="THAP DOMAIN-CONTAINING PROTEIN 10"/>
    <property type="match status" value="1"/>
</dbReference>
<sequence length="320" mass="37523">MTCAVADCTKPKSRNRYFSFPQDAKLCAKWVRFCRRPDTIDTKLEKICVDHFQAGDFERDLPYELGVYSKPRPLKLKPGSVPSVHQNISDGIDRDYDEDQPTETWADKAKRKQIVDALLTEYDEDQAQDEIADDDTDASQPAEEIVQVMVDAEDYLTELEDENTTLRRENFKMKITAEKDVATISKLQEQLSKSNERYDQLFNHLRTTFSTAQIQKLQSGKRIVWPQRDLRESYELYANCPPVYNMLLQRRYPLPSQRTLQHWDATERLQLQLEEEEEEKDHVVEHVDNEEQTEQVEQLVGCEFIEIIDITHLDHNYVSN</sequence>
<feature type="domain" description="THAP-type" evidence="7">
    <location>
        <begin position="1"/>
        <end position="85"/>
    </location>
</feature>
<dbReference type="OrthoDB" id="7331812at2759"/>
<evidence type="ECO:0000313" key="8">
    <source>
        <dbReference type="EMBL" id="EDW01778.1"/>
    </source>
</evidence>
<dbReference type="InterPro" id="IPR026516">
    <property type="entry name" value="THAP1/10"/>
</dbReference>
<accession>B4J5D6</accession>
<evidence type="ECO:0000256" key="3">
    <source>
        <dbReference type="ARBA" id="ARBA00022833"/>
    </source>
</evidence>
<evidence type="ECO:0000256" key="1">
    <source>
        <dbReference type="ARBA" id="ARBA00022723"/>
    </source>
</evidence>
<dbReference type="PROSITE" id="PS50950">
    <property type="entry name" value="ZF_THAP"/>
    <property type="match status" value="1"/>
</dbReference>
<dbReference type="eggNOG" id="KOG1721">
    <property type="taxonomic scope" value="Eukaryota"/>
</dbReference>
<dbReference type="KEGG" id="dgr:6560570"/>
<keyword evidence="2 5" id="KW-0863">Zinc-finger</keyword>
<keyword evidence="1" id="KW-0479">Metal-binding</keyword>
<dbReference type="InterPro" id="IPR006612">
    <property type="entry name" value="THAP_Znf"/>
</dbReference>
<dbReference type="GO" id="GO:0008270">
    <property type="term" value="F:zinc ion binding"/>
    <property type="evidence" value="ECO:0007669"/>
    <property type="project" value="UniProtKB-KW"/>
</dbReference>
<evidence type="ECO:0000256" key="6">
    <source>
        <dbReference type="SAM" id="Coils"/>
    </source>
</evidence>
<dbReference type="HOGENOM" id="CLU_869497_0_0_1"/>
<feature type="coiled-coil region" evidence="6">
    <location>
        <begin position="266"/>
        <end position="293"/>
    </location>
</feature>
<dbReference type="InParanoid" id="B4J5D6"/>
<dbReference type="EMBL" id="CH916367">
    <property type="protein sequence ID" value="EDW01778.1"/>
    <property type="molecule type" value="Genomic_DNA"/>
</dbReference>
<dbReference type="SUPFAM" id="SSF57716">
    <property type="entry name" value="Glucocorticoid receptor-like (DNA-binding domain)"/>
    <property type="match status" value="1"/>
</dbReference>
<evidence type="ECO:0000313" key="9">
    <source>
        <dbReference type="Proteomes" id="UP000001070"/>
    </source>
</evidence>
<protein>
    <submittedName>
        <fullName evidence="8">GH21630</fullName>
    </submittedName>
</protein>
<evidence type="ECO:0000256" key="4">
    <source>
        <dbReference type="ARBA" id="ARBA00023125"/>
    </source>
</evidence>
<keyword evidence="4 5" id="KW-0238">DNA-binding</keyword>
<dbReference type="SMART" id="SM00692">
    <property type="entry name" value="DM3"/>
    <property type="match status" value="1"/>
</dbReference>
<dbReference type="SMART" id="SM00980">
    <property type="entry name" value="THAP"/>
    <property type="match status" value="1"/>
</dbReference>
<keyword evidence="3" id="KW-0862">Zinc</keyword>
<proteinExistence type="predicted"/>
<dbReference type="GO" id="GO:0043565">
    <property type="term" value="F:sequence-specific DNA binding"/>
    <property type="evidence" value="ECO:0007669"/>
    <property type="project" value="InterPro"/>
</dbReference>
<gene>
    <name evidence="8" type="primary">Dgri\GH21630</name>
    <name evidence="8" type="ORF">Dgri_GH21630</name>
</gene>
<dbReference type="Proteomes" id="UP000001070">
    <property type="component" value="Unassembled WGS sequence"/>
</dbReference>
<evidence type="ECO:0000256" key="2">
    <source>
        <dbReference type="ARBA" id="ARBA00022771"/>
    </source>
</evidence>
<dbReference type="PhylomeDB" id="B4J5D6"/>
<keyword evidence="9" id="KW-1185">Reference proteome</keyword>
<reference evidence="8 9" key="1">
    <citation type="journal article" date="2007" name="Nature">
        <title>Evolution of genes and genomes on the Drosophila phylogeny.</title>
        <authorList>
            <consortium name="Drosophila 12 Genomes Consortium"/>
            <person name="Clark A.G."/>
            <person name="Eisen M.B."/>
            <person name="Smith D.R."/>
            <person name="Bergman C.M."/>
            <person name="Oliver B."/>
            <person name="Markow T.A."/>
            <person name="Kaufman T.C."/>
            <person name="Kellis M."/>
            <person name="Gelbart W."/>
            <person name="Iyer V.N."/>
            <person name="Pollard D.A."/>
            <person name="Sackton T.B."/>
            <person name="Larracuente A.M."/>
            <person name="Singh N.D."/>
            <person name="Abad J.P."/>
            <person name="Abt D.N."/>
            <person name="Adryan B."/>
            <person name="Aguade M."/>
            <person name="Akashi H."/>
            <person name="Anderson W.W."/>
            <person name="Aquadro C.F."/>
            <person name="Ardell D.H."/>
            <person name="Arguello R."/>
            <person name="Artieri C.G."/>
            <person name="Barbash D.A."/>
            <person name="Barker D."/>
            <person name="Barsanti P."/>
            <person name="Batterham P."/>
            <person name="Batzoglou S."/>
            <person name="Begun D."/>
            <person name="Bhutkar A."/>
            <person name="Blanco E."/>
            <person name="Bosak S.A."/>
            <person name="Bradley R.K."/>
            <person name="Brand A.D."/>
            <person name="Brent M.R."/>
            <person name="Brooks A.N."/>
            <person name="Brown R.H."/>
            <person name="Butlin R.K."/>
            <person name="Caggese C."/>
            <person name="Calvi B.R."/>
            <person name="Bernardo de Carvalho A."/>
            <person name="Caspi A."/>
            <person name="Castrezana S."/>
            <person name="Celniker S.E."/>
            <person name="Chang J.L."/>
            <person name="Chapple C."/>
            <person name="Chatterji S."/>
            <person name="Chinwalla A."/>
            <person name="Civetta A."/>
            <person name="Clifton S.W."/>
            <person name="Comeron J.M."/>
            <person name="Costello J.C."/>
            <person name="Coyne J.A."/>
            <person name="Daub J."/>
            <person name="David R.G."/>
            <person name="Delcher A.L."/>
            <person name="Delehaunty K."/>
            <person name="Do C.B."/>
            <person name="Ebling H."/>
            <person name="Edwards K."/>
            <person name="Eickbush T."/>
            <person name="Evans J.D."/>
            <person name="Filipski A."/>
            <person name="Findeiss S."/>
            <person name="Freyhult E."/>
            <person name="Fulton L."/>
            <person name="Fulton R."/>
            <person name="Garcia A.C."/>
            <person name="Gardiner A."/>
            <person name="Garfield D.A."/>
            <person name="Garvin B.E."/>
            <person name="Gibson G."/>
            <person name="Gilbert D."/>
            <person name="Gnerre S."/>
            <person name="Godfrey J."/>
            <person name="Good R."/>
            <person name="Gotea V."/>
            <person name="Gravely B."/>
            <person name="Greenberg A.J."/>
            <person name="Griffiths-Jones S."/>
            <person name="Gross S."/>
            <person name="Guigo R."/>
            <person name="Gustafson E.A."/>
            <person name="Haerty W."/>
            <person name="Hahn M.W."/>
            <person name="Halligan D.L."/>
            <person name="Halpern A.L."/>
            <person name="Halter G.M."/>
            <person name="Han M.V."/>
            <person name="Heger A."/>
            <person name="Hillier L."/>
            <person name="Hinrichs A.S."/>
            <person name="Holmes I."/>
            <person name="Hoskins R.A."/>
            <person name="Hubisz M.J."/>
            <person name="Hultmark D."/>
            <person name="Huntley M.A."/>
            <person name="Jaffe D.B."/>
            <person name="Jagadeeshan S."/>
            <person name="Jeck W.R."/>
            <person name="Johnson J."/>
            <person name="Jones C.D."/>
            <person name="Jordan W.C."/>
            <person name="Karpen G.H."/>
            <person name="Kataoka E."/>
            <person name="Keightley P.D."/>
            <person name="Kheradpour P."/>
            <person name="Kirkness E.F."/>
            <person name="Koerich L.B."/>
            <person name="Kristiansen K."/>
            <person name="Kudrna D."/>
            <person name="Kulathinal R.J."/>
            <person name="Kumar S."/>
            <person name="Kwok R."/>
            <person name="Lander E."/>
            <person name="Langley C.H."/>
            <person name="Lapoint R."/>
            <person name="Lazzaro B.P."/>
            <person name="Lee S.J."/>
            <person name="Levesque L."/>
            <person name="Li R."/>
            <person name="Lin C.F."/>
            <person name="Lin M.F."/>
            <person name="Lindblad-Toh K."/>
            <person name="Llopart A."/>
            <person name="Long M."/>
            <person name="Low L."/>
            <person name="Lozovsky E."/>
            <person name="Lu J."/>
            <person name="Luo M."/>
            <person name="Machado C.A."/>
            <person name="Makalowski W."/>
            <person name="Marzo M."/>
            <person name="Matsuda M."/>
            <person name="Matzkin L."/>
            <person name="McAllister B."/>
            <person name="McBride C.S."/>
            <person name="McKernan B."/>
            <person name="McKernan K."/>
            <person name="Mendez-Lago M."/>
            <person name="Minx P."/>
            <person name="Mollenhauer M.U."/>
            <person name="Montooth K."/>
            <person name="Mount S.M."/>
            <person name="Mu X."/>
            <person name="Myers E."/>
            <person name="Negre B."/>
            <person name="Newfeld S."/>
            <person name="Nielsen R."/>
            <person name="Noor M.A."/>
            <person name="O'Grady P."/>
            <person name="Pachter L."/>
            <person name="Papaceit M."/>
            <person name="Parisi M.J."/>
            <person name="Parisi M."/>
            <person name="Parts L."/>
            <person name="Pedersen J.S."/>
            <person name="Pesole G."/>
            <person name="Phillippy A.M."/>
            <person name="Ponting C.P."/>
            <person name="Pop M."/>
            <person name="Porcelli D."/>
            <person name="Powell J.R."/>
            <person name="Prohaska S."/>
            <person name="Pruitt K."/>
            <person name="Puig M."/>
            <person name="Quesneville H."/>
            <person name="Ram K.R."/>
            <person name="Rand D."/>
            <person name="Rasmussen M.D."/>
            <person name="Reed L.K."/>
            <person name="Reenan R."/>
            <person name="Reily A."/>
            <person name="Remington K.A."/>
            <person name="Rieger T.T."/>
            <person name="Ritchie M.G."/>
            <person name="Robin C."/>
            <person name="Rogers Y.H."/>
            <person name="Rohde C."/>
            <person name="Rozas J."/>
            <person name="Rubenfield M.J."/>
            <person name="Ruiz A."/>
            <person name="Russo S."/>
            <person name="Salzberg S.L."/>
            <person name="Sanchez-Gracia A."/>
            <person name="Saranga D.J."/>
            <person name="Sato H."/>
            <person name="Schaeffer S.W."/>
            <person name="Schatz M.C."/>
            <person name="Schlenke T."/>
            <person name="Schwartz R."/>
            <person name="Segarra C."/>
            <person name="Singh R.S."/>
            <person name="Sirot L."/>
            <person name="Sirota M."/>
            <person name="Sisneros N.B."/>
            <person name="Smith C.D."/>
            <person name="Smith T.F."/>
            <person name="Spieth J."/>
            <person name="Stage D.E."/>
            <person name="Stark A."/>
            <person name="Stephan W."/>
            <person name="Strausberg R.L."/>
            <person name="Strempel S."/>
            <person name="Sturgill D."/>
            <person name="Sutton G."/>
            <person name="Sutton G.G."/>
            <person name="Tao W."/>
            <person name="Teichmann S."/>
            <person name="Tobari Y.N."/>
            <person name="Tomimura Y."/>
            <person name="Tsolas J.M."/>
            <person name="Valente V.L."/>
            <person name="Venter E."/>
            <person name="Venter J.C."/>
            <person name="Vicario S."/>
            <person name="Vieira F.G."/>
            <person name="Vilella A.J."/>
            <person name="Villasante A."/>
            <person name="Walenz B."/>
            <person name="Wang J."/>
            <person name="Wasserman M."/>
            <person name="Watts T."/>
            <person name="Wilson D."/>
            <person name="Wilson R.K."/>
            <person name="Wing R.A."/>
            <person name="Wolfner M.F."/>
            <person name="Wong A."/>
            <person name="Wong G.K."/>
            <person name="Wu C.I."/>
            <person name="Wu G."/>
            <person name="Yamamoto D."/>
            <person name="Yang H.P."/>
            <person name="Yang S.P."/>
            <person name="Yorke J.A."/>
            <person name="Yoshida K."/>
            <person name="Zdobnov E."/>
            <person name="Zhang P."/>
            <person name="Zhang Y."/>
            <person name="Zimin A.V."/>
            <person name="Baldwin J."/>
            <person name="Abdouelleil A."/>
            <person name="Abdulkadir J."/>
            <person name="Abebe A."/>
            <person name="Abera B."/>
            <person name="Abreu J."/>
            <person name="Acer S.C."/>
            <person name="Aftuck L."/>
            <person name="Alexander A."/>
            <person name="An P."/>
            <person name="Anderson E."/>
            <person name="Anderson S."/>
            <person name="Arachi H."/>
            <person name="Azer M."/>
            <person name="Bachantsang P."/>
            <person name="Barry A."/>
            <person name="Bayul T."/>
            <person name="Berlin A."/>
            <person name="Bessette D."/>
            <person name="Bloom T."/>
            <person name="Blye J."/>
            <person name="Boguslavskiy L."/>
            <person name="Bonnet C."/>
            <person name="Boukhgalter B."/>
            <person name="Bourzgui I."/>
            <person name="Brown A."/>
            <person name="Cahill P."/>
            <person name="Channer S."/>
            <person name="Cheshatsang Y."/>
            <person name="Chuda L."/>
            <person name="Citroen M."/>
            <person name="Collymore A."/>
            <person name="Cooke P."/>
            <person name="Costello M."/>
            <person name="D'Aco K."/>
            <person name="Daza R."/>
            <person name="De Haan G."/>
            <person name="DeGray S."/>
            <person name="DeMaso C."/>
            <person name="Dhargay N."/>
            <person name="Dooley K."/>
            <person name="Dooley E."/>
            <person name="Doricent M."/>
            <person name="Dorje P."/>
            <person name="Dorjee K."/>
            <person name="Dupes A."/>
            <person name="Elong R."/>
            <person name="Falk J."/>
            <person name="Farina A."/>
            <person name="Faro S."/>
            <person name="Ferguson D."/>
            <person name="Fisher S."/>
            <person name="Foley C.D."/>
            <person name="Franke A."/>
            <person name="Friedrich D."/>
            <person name="Gadbois L."/>
            <person name="Gearin G."/>
            <person name="Gearin C.R."/>
            <person name="Giannoukos G."/>
            <person name="Goode T."/>
            <person name="Graham J."/>
            <person name="Grandbois E."/>
            <person name="Grewal S."/>
            <person name="Gyaltsen K."/>
            <person name="Hafez N."/>
            <person name="Hagos B."/>
            <person name="Hall J."/>
            <person name="Henson C."/>
            <person name="Hollinger A."/>
            <person name="Honan T."/>
            <person name="Huard M.D."/>
            <person name="Hughes L."/>
            <person name="Hurhula B."/>
            <person name="Husby M.E."/>
            <person name="Kamat A."/>
            <person name="Kanga B."/>
            <person name="Kashin S."/>
            <person name="Khazanovich D."/>
            <person name="Kisner P."/>
            <person name="Lance K."/>
            <person name="Lara M."/>
            <person name="Lee W."/>
            <person name="Lennon N."/>
            <person name="Letendre F."/>
            <person name="LeVine R."/>
            <person name="Lipovsky A."/>
            <person name="Liu X."/>
            <person name="Liu J."/>
            <person name="Liu S."/>
            <person name="Lokyitsang T."/>
            <person name="Lokyitsang Y."/>
            <person name="Lubonja R."/>
            <person name="Lui A."/>
            <person name="MacDonald P."/>
            <person name="Magnisalis V."/>
            <person name="Maru K."/>
            <person name="Matthews C."/>
            <person name="McCusker W."/>
            <person name="McDonough S."/>
            <person name="Mehta T."/>
            <person name="Meldrim J."/>
            <person name="Meneus L."/>
            <person name="Mihai O."/>
            <person name="Mihalev A."/>
            <person name="Mihova T."/>
            <person name="Mittelman R."/>
            <person name="Mlenga V."/>
            <person name="Montmayeur A."/>
            <person name="Mulrain L."/>
            <person name="Navidi A."/>
            <person name="Naylor J."/>
            <person name="Negash T."/>
            <person name="Nguyen T."/>
            <person name="Nguyen N."/>
            <person name="Nicol R."/>
            <person name="Norbu C."/>
            <person name="Norbu N."/>
            <person name="Novod N."/>
            <person name="O'Neill B."/>
            <person name="Osman S."/>
            <person name="Markiewicz E."/>
            <person name="Oyono O.L."/>
            <person name="Patti C."/>
            <person name="Phunkhang P."/>
            <person name="Pierre F."/>
            <person name="Priest M."/>
            <person name="Raghuraman S."/>
            <person name="Rege F."/>
            <person name="Reyes R."/>
            <person name="Rise C."/>
            <person name="Rogov P."/>
            <person name="Ross K."/>
            <person name="Ryan E."/>
            <person name="Settipalli S."/>
            <person name="Shea T."/>
            <person name="Sherpa N."/>
            <person name="Shi L."/>
            <person name="Shih D."/>
            <person name="Sparrow T."/>
            <person name="Spaulding J."/>
            <person name="Stalker J."/>
            <person name="Stange-Thomann N."/>
            <person name="Stavropoulos S."/>
            <person name="Stone C."/>
            <person name="Strader C."/>
            <person name="Tesfaye S."/>
            <person name="Thomson T."/>
            <person name="Thoulutsang Y."/>
            <person name="Thoulutsang D."/>
            <person name="Topham K."/>
            <person name="Topping I."/>
            <person name="Tsamla T."/>
            <person name="Vassiliev H."/>
            <person name="Vo A."/>
            <person name="Wangchuk T."/>
            <person name="Wangdi T."/>
            <person name="Weiand M."/>
            <person name="Wilkinson J."/>
            <person name="Wilson A."/>
            <person name="Yadav S."/>
            <person name="Young G."/>
            <person name="Yu Q."/>
            <person name="Zembek L."/>
            <person name="Zhong D."/>
            <person name="Zimmer A."/>
            <person name="Zwirko Z."/>
            <person name="Jaffe D.B."/>
            <person name="Alvarez P."/>
            <person name="Brockman W."/>
            <person name="Butler J."/>
            <person name="Chin C."/>
            <person name="Gnerre S."/>
            <person name="Grabherr M."/>
            <person name="Kleber M."/>
            <person name="Mauceli E."/>
            <person name="MacCallum I."/>
        </authorList>
    </citation>
    <scope>NUCLEOTIDE SEQUENCE [LARGE SCALE GENOMIC DNA]</scope>
    <source>
        <strain evidence="9">Tucson 15287-2541.00</strain>
    </source>
</reference>
<dbReference type="Pfam" id="PF05485">
    <property type="entry name" value="THAP"/>
    <property type="match status" value="1"/>
</dbReference>
<dbReference type="PANTHER" id="PTHR46600">
    <property type="entry name" value="THAP DOMAIN-CONTAINING"/>
    <property type="match status" value="1"/>
</dbReference>
<organism evidence="9">
    <name type="scientific">Drosophila grimshawi</name>
    <name type="common">Hawaiian fruit fly</name>
    <name type="synonym">Idiomyia grimshawi</name>
    <dbReference type="NCBI Taxonomy" id="7222"/>
    <lineage>
        <taxon>Eukaryota</taxon>
        <taxon>Metazoa</taxon>
        <taxon>Ecdysozoa</taxon>
        <taxon>Arthropoda</taxon>
        <taxon>Hexapoda</taxon>
        <taxon>Insecta</taxon>
        <taxon>Pterygota</taxon>
        <taxon>Neoptera</taxon>
        <taxon>Endopterygota</taxon>
        <taxon>Diptera</taxon>
        <taxon>Brachycera</taxon>
        <taxon>Muscomorpha</taxon>
        <taxon>Ephydroidea</taxon>
        <taxon>Drosophilidae</taxon>
        <taxon>Drosophila</taxon>
        <taxon>Hawaiian Drosophila</taxon>
    </lineage>
</organism>
<feature type="coiled-coil region" evidence="6">
    <location>
        <begin position="142"/>
        <end position="204"/>
    </location>
</feature>
<keyword evidence="6" id="KW-0175">Coiled coil</keyword>
<evidence type="ECO:0000256" key="5">
    <source>
        <dbReference type="PROSITE-ProRule" id="PRU00309"/>
    </source>
</evidence>
<dbReference type="AlphaFoldDB" id="B4J5D6"/>
<name>B4J5D6_DROGR</name>
<evidence type="ECO:0000259" key="7">
    <source>
        <dbReference type="PROSITE" id="PS50950"/>
    </source>
</evidence>
<dbReference type="OMA" id="RTLQHWE"/>